<dbReference type="OrthoDB" id="8595007at2"/>
<dbReference type="GO" id="GO:0008233">
    <property type="term" value="F:peptidase activity"/>
    <property type="evidence" value="ECO:0007669"/>
    <property type="project" value="UniProtKB-KW"/>
</dbReference>
<evidence type="ECO:0000313" key="4">
    <source>
        <dbReference type="Proteomes" id="UP000219048"/>
    </source>
</evidence>
<keyword evidence="4" id="KW-1185">Reference proteome</keyword>
<dbReference type="RefSeq" id="WP_097046321.1">
    <property type="nucleotide sequence ID" value="NZ_OBEH01000004.1"/>
</dbReference>
<dbReference type="SUPFAM" id="SSF54001">
    <property type="entry name" value="Cysteine proteinases"/>
    <property type="match status" value="1"/>
</dbReference>
<dbReference type="AlphaFoldDB" id="A0A285MYI9"/>
<dbReference type="Gene3D" id="3.10.620.30">
    <property type="match status" value="1"/>
</dbReference>
<keyword evidence="3" id="KW-0645">Protease</keyword>
<dbReference type="InterPro" id="IPR038765">
    <property type="entry name" value="Papain-like_cys_pep_sf"/>
</dbReference>
<reference evidence="4" key="1">
    <citation type="submission" date="2017-09" db="EMBL/GenBank/DDBJ databases">
        <authorList>
            <person name="Varghese N."/>
            <person name="Submissions S."/>
        </authorList>
    </citation>
    <scope>NUCLEOTIDE SEQUENCE [LARGE SCALE GENOMIC DNA]</scope>
    <source>
        <strain evidence="4">DSM 25885</strain>
    </source>
</reference>
<gene>
    <name evidence="3" type="ORF">SAMN06265377_2683</name>
</gene>
<dbReference type="Pfam" id="PF01841">
    <property type="entry name" value="Transglut_core"/>
    <property type="match status" value="1"/>
</dbReference>
<dbReference type="Pfam" id="PF12969">
    <property type="entry name" value="DUF3857"/>
    <property type="match status" value="1"/>
</dbReference>
<evidence type="ECO:0000259" key="1">
    <source>
        <dbReference type="Pfam" id="PF01841"/>
    </source>
</evidence>
<organism evidence="3 4">
    <name type="scientific">Flagellimonas pacifica</name>
    <dbReference type="NCBI Taxonomy" id="1247520"/>
    <lineage>
        <taxon>Bacteria</taxon>
        <taxon>Pseudomonadati</taxon>
        <taxon>Bacteroidota</taxon>
        <taxon>Flavobacteriia</taxon>
        <taxon>Flavobacteriales</taxon>
        <taxon>Flavobacteriaceae</taxon>
        <taxon>Flagellimonas</taxon>
    </lineage>
</organism>
<feature type="domain" description="DUF3857" evidence="2">
    <location>
        <begin position="53"/>
        <end position="196"/>
    </location>
</feature>
<name>A0A285MYI9_9FLAO</name>
<feature type="domain" description="Transglutaminase-like" evidence="1">
    <location>
        <begin position="272"/>
        <end position="351"/>
    </location>
</feature>
<dbReference type="InterPro" id="IPR002931">
    <property type="entry name" value="Transglutaminase-like"/>
</dbReference>
<dbReference type="GO" id="GO:0006508">
    <property type="term" value="P:proteolysis"/>
    <property type="evidence" value="ECO:0007669"/>
    <property type="project" value="UniProtKB-KW"/>
</dbReference>
<dbReference type="EMBL" id="OBEH01000004">
    <property type="protein sequence ID" value="SNZ00856.1"/>
    <property type="molecule type" value="Genomic_DNA"/>
</dbReference>
<dbReference type="InterPro" id="IPR024618">
    <property type="entry name" value="DUF3857"/>
</dbReference>
<protein>
    <submittedName>
        <fullName evidence="3">Transglutaminase-like enzyme, putative cysteine protease</fullName>
    </submittedName>
</protein>
<dbReference type="Proteomes" id="UP000219048">
    <property type="component" value="Unassembled WGS sequence"/>
</dbReference>
<keyword evidence="3" id="KW-0378">Hydrolase</keyword>
<accession>A0A285MYI9</accession>
<evidence type="ECO:0000313" key="3">
    <source>
        <dbReference type="EMBL" id="SNZ00856.1"/>
    </source>
</evidence>
<dbReference type="Gene3D" id="2.60.120.1130">
    <property type="match status" value="1"/>
</dbReference>
<proteinExistence type="predicted"/>
<evidence type="ECO:0000259" key="2">
    <source>
        <dbReference type="Pfam" id="PF12969"/>
    </source>
</evidence>
<dbReference type="Gene3D" id="2.60.40.3140">
    <property type="match status" value="1"/>
</dbReference>
<sequence>MRILTFFLLISSVHFSFSQNYSYSAIPEELLKNANAIVRLDEMDISLHAVNKMTYKGKIVTTVLNKKGGRKAFNSLYYDKQKKIKDVEVIVYDKTGREINKYSKRKFMDASAVDGFSLYLDDRVLYHRYIPVEYPYTISFTYEMETSDTGVIPPWYFLSSYGESVSKSRYRISYSSEKLKPIIKEFNLEDFDYEKNESSNFIEYKADNISALKSEILSPSLSKITPRLMSRIKNFHFKGQDASVDNWKEFGTWVNDKLLYGRDQLEPSTVQTVKKLVAEEEDSLEKAKIIYKYVQDNTRYVSVQIGIGGFQPISAIEVDRVKYGDCKGLSNYTKALLKAVGVQSYYAVVEAGRDKVDFEDDFADLTQGNHAILAIPYKGTYYWIDCTSQILPFGYIGRFTDDRKVMIVKPEGGEIVTTTPYLDAENHQKTTSIVRLNKDGGIHADAKIITKGSQYYSHFRLEQEPEDKVLEHYKEYWSYINNLKVEQYQFKNDKDSIVFSENVSIQANNYASPSGKRVLLPINVLNRSGFIPQRYRNRKLPFEIQRGYLDEDETVIEIPDDYEVEAIPESTSIENKFGFYTTEIVINDKKINYRRKLLVKHGEYSKTDYDAYRKFQKEVTRNDNSKIVLIKP</sequence>